<dbReference type="RefSeq" id="WP_068683053.1">
    <property type="nucleotide sequence ID" value="NZ_LYPA01000054.1"/>
</dbReference>
<dbReference type="InterPro" id="IPR058120">
    <property type="entry name" value="MADS7"/>
</dbReference>
<proteinExistence type="predicted"/>
<name>A0A1A5YJY7_9BACL</name>
<accession>A0A1A5YJY7</accession>
<organism evidence="1 2">
    <name type="scientific">Paenibacillus oryzae</name>
    <dbReference type="NCBI Taxonomy" id="1844972"/>
    <lineage>
        <taxon>Bacteria</taxon>
        <taxon>Bacillati</taxon>
        <taxon>Bacillota</taxon>
        <taxon>Bacilli</taxon>
        <taxon>Bacillales</taxon>
        <taxon>Paenibacillaceae</taxon>
        <taxon>Paenibacillus</taxon>
    </lineage>
</organism>
<dbReference type="OrthoDB" id="1550253at2"/>
<keyword evidence="2" id="KW-1185">Reference proteome</keyword>
<protein>
    <submittedName>
        <fullName evidence="1">Uncharacterized protein</fullName>
    </submittedName>
</protein>
<evidence type="ECO:0000313" key="2">
    <source>
        <dbReference type="Proteomes" id="UP000092024"/>
    </source>
</evidence>
<evidence type="ECO:0000313" key="1">
    <source>
        <dbReference type="EMBL" id="OBR65705.1"/>
    </source>
</evidence>
<dbReference type="EMBL" id="LYPA01000054">
    <property type="protein sequence ID" value="OBR65705.1"/>
    <property type="molecule type" value="Genomic_DNA"/>
</dbReference>
<dbReference type="Proteomes" id="UP000092024">
    <property type="component" value="Unassembled WGS sequence"/>
</dbReference>
<sequence>MNNERLPRPTKIDADMWVDEAIWGHRLYDEQTPWLCFMEFLNVLQSELESGRAFVESEPNKLAYSPKSRLYLRNILFNNPQLTLISSKYRYDDKEAWLQWYEVMGKGQAGIVNADFKYLEKRFSNFGDFASVIQFLRETTIEGENNKRWSSQFIFPYGPDCLYEDLNVKDNGFTNDRRFFGRTGELLYLMLTRSGKGVQILANLQKSVLNPSNKFNRLVAALEPKDVVSSSPLRTGVYLPYPELAGYELLADDWLSLLESNIPNYDAIPHLVNITGLHLIMYSLNRAKAVLGDTNKLTFILEIVSPKKTIIRELSSDSFIEHNNMSRRAIEAYIRQVIETESWNQVTDIHEAITVLKNEYAWPKDNKESEVELVNSPDDLINMFVSAAINRHKQHVNKFHGVWGKEIGLSSRRGARRLRYAPQDMLLKSLVLCVVPKRMEFQDFLDKLYEKYGFIIGDKQALELTEAGRADLEAFSDNARRLEQRLASMGLLRRLSDACAYVENPFGIQEEVLP</sequence>
<dbReference type="STRING" id="1844972.A7K91_14150"/>
<dbReference type="Pfam" id="PF26611">
    <property type="entry name" value="MAD7"/>
    <property type="match status" value="1"/>
</dbReference>
<reference evidence="1 2" key="1">
    <citation type="submission" date="2016-05" db="EMBL/GenBank/DDBJ databases">
        <title>Paenibacillus oryzae. sp. nov., isolated from the rice root.</title>
        <authorList>
            <person name="Zhang J."/>
            <person name="Zhang X."/>
        </authorList>
    </citation>
    <scope>NUCLEOTIDE SEQUENCE [LARGE SCALE GENOMIC DNA]</scope>
    <source>
        <strain evidence="1 2">1DrF-4</strain>
    </source>
</reference>
<comment type="caution">
    <text evidence="1">The sequence shown here is derived from an EMBL/GenBank/DDBJ whole genome shotgun (WGS) entry which is preliminary data.</text>
</comment>
<dbReference type="AlphaFoldDB" id="A0A1A5YJY7"/>
<gene>
    <name evidence="1" type="ORF">A7K91_14150</name>
</gene>